<feature type="non-terminal residue" evidence="2">
    <location>
        <position position="46"/>
    </location>
</feature>
<dbReference type="Gene3D" id="3.30.1900.20">
    <property type="match status" value="1"/>
</dbReference>
<organism evidence="2">
    <name type="scientific">human gut metagenome</name>
    <dbReference type="NCBI Taxonomy" id="408170"/>
    <lineage>
        <taxon>unclassified sequences</taxon>
        <taxon>metagenomes</taxon>
        <taxon>organismal metagenomes</taxon>
    </lineage>
</organism>
<protein>
    <submittedName>
        <fullName evidence="2">DNA polymerase III catalytic subunit, PolC type</fullName>
    </submittedName>
</protein>
<comment type="caution">
    <text evidence="2">The sequence shown here is derived from an EMBL/GenBank/DDBJ whole genome shotgun (WGS) entry which is preliminary data.</text>
</comment>
<reference evidence="2" key="1">
    <citation type="journal article" date="2013" name="Environ. Microbiol.">
        <title>Microbiota from the distal guts of lean and obese adolescents exhibit partial functional redundancy besides clear differences in community structure.</title>
        <authorList>
            <person name="Ferrer M."/>
            <person name="Ruiz A."/>
            <person name="Lanza F."/>
            <person name="Haange S.B."/>
            <person name="Oberbach A."/>
            <person name="Till H."/>
            <person name="Bargiela R."/>
            <person name="Campoy C."/>
            <person name="Segura M.T."/>
            <person name="Richter M."/>
            <person name="von Bergen M."/>
            <person name="Seifert J."/>
            <person name="Suarez A."/>
        </authorList>
    </citation>
    <scope>NUCLEOTIDE SEQUENCE</scope>
</reference>
<gene>
    <name evidence="2" type="ORF">OBE_02096</name>
</gene>
<sequence>MNRAEENRLCLGCTGVKRTTGQHPGGMVVVPSTFDIYDFCAIQHPA</sequence>
<dbReference type="Pfam" id="PF07733">
    <property type="entry name" value="DNA_pol3_alpha"/>
    <property type="match status" value="1"/>
</dbReference>
<evidence type="ECO:0000259" key="1">
    <source>
        <dbReference type="Pfam" id="PF07733"/>
    </source>
</evidence>
<dbReference type="EMBL" id="AJWZ01001361">
    <property type="protein sequence ID" value="EKC74019.1"/>
    <property type="molecule type" value="Genomic_DNA"/>
</dbReference>
<name>K1U291_9ZZZZ</name>
<proteinExistence type="predicted"/>
<dbReference type="InterPro" id="IPR011708">
    <property type="entry name" value="DNA_pol3_alpha_NTPase_dom"/>
</dbReference>
<feature type="domain" description="Bacterial DNA polymerase III alpha subunit NTPase" evidence="1">
    <location>
        <begin position="9"/>
        <end position="44"/>
    </location>
</feature>
<dbReference type="GO" id="GO:0006260">
    <property type="term" value="P:DNA replication"/>
    <property type="evidence" value="ECO:0007669"/>
    <property type="project" value="InterPro"/>
</dbReference>
<evidence type="ECO:0000313" key="2">
    <source>
        <dbReference type="EMBL" id="EKC74019.1"/>
    </source>
</evidence>
<dbReference type="GO" id="GO:0008408">
    <property type="term" value="F:3'-5' exonuclease activity"/>
    <property type="evidence" value="ECO:0007669"/>
    <property type="project" value="InterPro"/>
</dbReference>
<accession>K1U291</accession>
<dbReference type="AlphaFoldDB" id="K1U291"/>